<proteinExistence type="predicted"/>
<dbReference type="InterPro" id="IPR036390">
    <property type="entry name" value="WH_DNA-bd_sf"/>
</dbReference>
<dbReference type="Proteomes" id="UP000198510">
    <property type="component" value="Unassembled WGS sequence"/>
</dbReference>
<evidence type="ECO:0000256" key="1">
    <source>
        <dbReference type="ARBA" id="ARBA00023015"/>
    </source>
</evidence>
<keyword evidence="1" id="KW-0805">Transcription regulation</keyword>
<dbReference type="SUPFAM" id="SSF46785">
    <property type="entry name" value="Winged helix' DNA-binding domain"/>
    <property type="match status" value="1"/>
</dbReference>
<feature type="domain" description="HTH hxlR-type" evidence="4">
    <location>
        <begin position="14"/>
        <end position="117"/>
    </location>
</feature>
<dbReference type="Gene3D" id="1.10.10.10">
    <property type="entry name" value="Winged helix-like DNA-binding domain superfamily/Winged helix DNA-binding domain"/>
    <property type="match status" value="1"/>
</dbReference>
<dbReference type="STRING" id="1075417.SAMN05421823_10999"/>
<evidence type="ECO:0000259" key="4">
    <source>
        <dbReference type="PROSITE" id="PS51118"/>
    </source>
</evidence>
<protein>
    <submittedName>
        <fullName evidence="5">DNA-binding transcriptional regulator, HxlR family</fullName>
    </submittedName>
</protein>
<evidence type="ECO:0000256" key="3">
    <source>
        <dbReference type="ARBA" id="ARBA00023163"/>
    </source>
</evidence>
<dbReference type="PROSITE" id="PS51118">
    <property type="entry name" value="HTH_HXLR"/>
    <property type="match status" value="1"/>
</dbReference>
<dbReference type="AlphaFoldDB" id="A0A1G9P6S8"/>
<dbReference type="GO" id="GO:0003677">
    <property type="term" value="F:DNA binding"/>
    <property type="evidence" value="ECO:0007669"/>
    <property type="project" value="UniProtKB-KW"/>
</dbReference>
<keyword evidence="3" id="KW-0804">Transcription</keyword>
<dbReference type="PANTHER" id="PTHR33204:SF29">
    <property type="entry name" value="TRANSCRIPTIONAL REGULATOR"/>
    <property type="match status" value="1"/>
</dbReference>
<name>A0A1G9P6S8_9BACT</name>
<evidence type="ECO:0000313" key="5">
    <source>
        <dbReference type="EMBL" id="SDL94486.1"/>
    </source>
</evidence>
<keyword evidence="6" id="KW-1185">Reference proteome</keyword>
<sequence>MEMAKAAEIEQKACQEIMLPITDALEILKGKWKLPIIVSLSFGSKRFREISREIPGITDKVLSKELKELETNCLITRTVHDTFPPTVAYEITEHGLSLEKVIMSLKDWGVEHRKKIIGT</sequence>
<reference evidence="5 6" key="1">
    <citation type="submission" date="2016-10" db="EMBL/GenBank/DDBJ databases">
        <authorList>
            <person name="de Groot N.N."/>
        </authorList>
    </citation>
    <scope>NUCLEOTIDE SEQUENCE [LARGE SCALE GENOMIC DNA]</scope>
    <source>
        <strain evidence="5 6">DSM 25186</strain>
    </source>
</reference>
<dbReference type="InterPro" id="IPR002577">
    <property type="entry name" value="HTH_HxlR"/>
</dbReference>
<dbReference type="Pfam" id="PF01638">
    <property type="entry name" value="HxlR"/>
    <property type="match status" value="1"/>
</dbReference>
<gene>
    <name evidence="5" type="ORF">SAMN05421823_10999</name>
</gene>
<organism evidence="5 6">
    <name type="scientific">Catalinimonas alkaloidigena</name>
    <dbReference type="NCBI Taxonomy" id="1075417"/>
    <lineage>
        <taxon>Bacteria</taxon>
        <taxon>Pseudomonadati</taxon>
        <taxon>Bacteroidota</taxon>
        <taxon>Cytophagia</taxon>
        <taxon>Cytophagales</taxon>
        <taxon>Catalimonadaceae</taxon>
        <taxon>Catalinimonas</taxon>
    </lineage>
</organism>
<evidence type="ECO:0000256" key="2">
    <source>
        <dbReference type="ARBA" id="ARBA00023125"/>
    </source>
</evidence>
<accession>A0A1G9P6S8</accession>
<dbReference type="InterPro" id="IPR036388">
    <property type="entry name" value="WH-like_DNA-bd_sf"/>
</dbReference>
<dbReference type="EMBL" id="FNFO01000009">
    <property type="protein sequence ID" value="SDL94486.1"/>
    <property type="molecule type" value="Genomic_DNA"/>
</dbReference>
<evidence type="ECO:0000313" key="6">
    <source>
        <dbReference type="Proteomes" id="UP000198510"/>
    </source>
</evidence>
<dbReference type="PANTHER" id="PTHR33204">
    <property type="entry name" value="TRANSCRIPTIONAL REGULATOR, MARR FAMILY"/>
    <property type="match status" value="1"/>
</dbReference>
<keyword evidence="2 5" id="KW-0238">DNA-binding</keyword>